<evidence type="ECO:0000256" key="1">
    <source>
        <dbReference type="SAM" id="MobiDB-lite"/>
    </source>
</evidence>
<accession>A0AAP0F586</accession>
<comment type="caution">
    <text evidence="2">The sequence shown here is derived from an EMBL/GenBank/DDBJ whole genome shotgun (WGS) entry which is preliminary data.</text>
</comment>
<feature type="compositionally biased region" description="Basic and acidic residues" evidence="1">
    <location>
        <begin position="8"/>
        <end position="20"/>
    </location>
</feature>
<evidence type="ECO:0000313" key="3">
    <source>
        <dbReference type="Proteomes" id="UP001417504"/>
    </source>
</evidence>
<feature type="region of interest" description="Disordered" evidence="1">
    <location>
        <begin position="1"/>
        <end position="54"/>
    </location>
</feature>
<name>A0AAP0F586_9MAGN</name>
<sequence length="169" mass="19444">MVMRTWLRTREERGGQREEENRVDEEEDQEEEKEMARAREIGDGELAMPSPKLSKMLPRTPPSLTLMASSKQVASWLLNPMAWLTMSLAERLECSNTHDDAHLNFLKIEQSEKEITNQGHKKRVRDSSKCVLVGLQDVLSLYGVFNIDDTGGHRKHVRDSLSAYKLDYN</sequence>
<dbReference type="EMBL" id="JBBNAE010000008">
    <property type="protein sequence ID" value="KAK9102783.1"/>
    <property type="molecule type" value="Genomic_DNA"/>
</dbReference>
<dbReference type="Proteomes" id="UP001417504">
    <property type="component" value="Unassembled WGS sequence"/>
</dbReference>
<protein>
    <submittedName>
        <fullName evidence="2">Uncharacterized protein</fullName>
    </submittedName>
</protein>
<evidence type="ECO:0000313" key="2">
    <source>
        <dbReference type="EMBL" id="KAK9102783.1"/>
    </source>
</evidence>
<proteinExistence type="predicted"/>
<gene>
    <name evidence="2" type="ORF">Sjap_020037</name>
</gene>
<feature type="compositionally biased region" description="Acidic residues" evidence="1">
    <location>
        <begin position="21"/>
        <end position="33"/>
    </location>
</feature>
<organism evidence="2 3">
    <name type="scientific">Stephania japonica</name>
    <dbReference type="NCBI Taxonomy" id="461633"/>
    <lineage>
        <taxon>Eukaryota</taxon>
        <taxon>Viridiplantae</taxon>
        <taxon>Streptophyta</taxon>
        <taxon>Embryophyta</taxon>
        <taxon>Tracheophyta</taxon>
        <taxon>Spermatophyta</taxon>
        <taxon>Magnoliopsida</taxon>
        <taxon>Ranunculales</taxon>
        <taxon>Menispermaceae</taxon>
        <taxon>Menispermoideae</taxon>
        <taxon>Cissampelideae</taxon>
        <taxon>Stephania</taxon>
    </lineage>
</organism>
<keyword evidence="3" id="KW-1185">Reference proteome</keyword>
<reference evidence="2 3" key="1">
    <citation type="submission" date="2024-01" db="EMBL/GenBank/DDBJ databases">
        <title>Genome assemblies of Stephania.</title>
        <authorList>
            <person name="Yang L."/>
        </authorList>
    </citation>
    <scope>NUCLEOTIDE SEQUENCE [LARGE SCALE GENOMIC DNA]</scope>
    <source>
        <strain evidence="2">QJT</strain>
        <tissue evidence="2">Leaf</tissue>
    </source>
</reference>
<dbReference type="AlphaFoldDB" id="A0AAP0F586"/>